<feature type="compositionally biased region" description="Polar residues" evidence="2">
    <location>
        <begin position="37"/>
        <end position="46"/>
    </location>
</feature>
<dbReference type="PANTHER" id="PTHR33365">
    <property type="entry name" value="YALI0B05434P"/>
    <property type="match status" value="1"/>
</dbReference>
<dbReference type="GO" id="GO:0043386">
    <property type="term" value="P:mycotoxin biosynthetic process"/>
    <property type="evidence" value="ECO:0007669"/>
    <property type="project" value="InterPro"/>
</dbReference>
<dbReference type="OrthoDB" id="3687641at2759"/>
<dbReference type="InterPro" id="IPR021765">
    <property type="entry name" value="UstYa-like"/>
</dbReference>
<feature type="region of interest" description="Disordered" evidence="2">
    <location>
        <begin position="1"/>
        <end position="46"/>
    </location>
</feature>
<name>A0A6A5QRH7_AMPQU</name>
<protein>
    <recommendedName>
        <fullName evidence="5">Tat pathway signal sequence</fullName>
    </recommendedName>
</protein>
<dbReference type="PANTHER" id="PTHR33365:SF13">
    <property type="entry name" value="TAT PATHWAY SIGNAL SEQUENCE"/>
    <property type="match status" value="1"/>
</dbReference>
<evidence type="ECO:0008006" key="5">
    <source>
        <dbReference type="Google" id="ProtNLM"/>
    </source>
</evidence>
<dbReference type="Proteomes" id="UP000800096">
    <property type="component" value="Unassembled WGS sequence"/>
</dbReference>
<proteinExistence type="inferred from homology"/>
<comment type="similarity">
    <text evidence="1">Belongs to the ustYa family.</text>
</comment>
<accession>A0A6A5QRH7</accession>
<keyword evidence="4" id="KW-1185">Reference proteome</keyword>
<evidence type="ECO:0000313" key="3">
    <source>
        <dbReference type="EMBL" id="KAF1917979.1"/>
    </source>
</evidence>
<organism evidence="3 4">
    <name type="scientific">Ampelomyces quisqualis</name>
    <name type="common">Powdery mildew agent</name>
    <dbReference type="NCBI Taxonomy" id="50730"/>
    <lineage>
        <taxon>Eukaryota</taxon>
        <taxon>Fungi</taxon>
        <taxon>Dikarya</taxon>
        <taxon>Ascomycota</taxon>
        <taxon>Pezizomycotina</taxon>
        <taxon>Dothideomycetes</taxon>
        <taxon>Pleosporomycetidae</taxon>
        <taxon>Pleosporales</taxon>
        <taxon>Pleosporineae</taxon>
        <taxon>Phaeosphaeriaceae</taxon>
        <taxon>Ampelomyces</taxon>
    </lineage>
</organism>
<evidence type="ECO:0000256" key="2">
    <source>
        <dbReference type="SAM" id="MobiDB-lite"/>
    </source>
</evidence>
<sequence>MFSNLFRSQPKHKRARLGQHDSESLDSDNLLSEQRSTESLAPQTKNVEQSSRDVKIAVRTLILSSIVYLGVGLWLASSVRNTTVVADVDKFCLHHVSRYCKAPVVRDVKAGWHDKLFNGSFLHQNEYRQPAGPEVDAAWAALGVNYRSVVVSLDEAEATGLRAEQVQISPEYGGGFPANVEGLHHLHCLDLLRRTLHWNYDYYRAQKKGAFVNSEYIVRVHTTHCLDILRQVLMCNPDVGVLGQVWWQPENDSHPSAFVDFNTVHRCRDYEAVRAWAEAHQLPPEDQVDMSRFYKMPRAGDSILGEIP</sequence>
<evidence type="ECO:0000313" key="4">
    <source>
        <dbReference type="Proteomes" id="UP000800096"/>
    </source>
</evidence>
<gene>
    <name evidence="3" type="ORF">BDU57DRAFT_494444</name>
</gene>
<dbReference type="Pfam" id="PF11807">
    <property type="entry name" value="UstYa"/>
    <property type="match status" value="1"/>
</dbReference>
<dbReference type="AlphaFoldDB" id="A0A6A5QRH7"/>
<evidence type="ECO:0000256" key="1">
    <source>
        <dbReference type="ARBA" id="ARBA00035112"/>
    </source>
</evidence>
<reference evidence="3" key="1">
    <citation type="journal article" date="2020" name="Stud. Mycol.">
        <title>101 Dothideomycetes genomes: a test case for predicting lifestyles and emergence of pathogens.</title>
        <authorList>
            <person name="Haridas S."/>
            <person name="Albert R."/>
            <person name="Binder M."/>
            <person name="Bloem J."/>
            <person name="Labutti K."/>
            <person name="Salamov A."/>
            <person name="Andreopoulos B."/>
            <person name="Baker S."/>
            <person name="Barry K."/>
            <person name="Bills G."/>
            <person name="Bluhm B."/>
            <person name="Cannon C."/>
            <person name="Castanera R."/>
            <person name="Culley D."/>
            <person name="Daum C."/>
            <person name="Ezra D."/>
            <person name="Gonzalez J."/>
            <person name="Henrissat B."/>
            <person name="Kuo A."/>
            <person name="Liang C."/>
            <person name="Lipzen A."/>
            <person name="Lutzoni F."/>
            <person name="Magnuson J."/>
            <person name="Mondo S."/>
            <person name="Nolan M."/>
            <person name="Ohm R."/>
            <person name="Pangilinan J."/>
            <person name="Park H.-J."/>
            <person name="Ramirez L."/>
            <person name="Alfaro M."/>
            <person name="Sun H."/>
            <person name="Tritt A."/>
            <person name="Yoshinaga Y."/>
            <person name="Zwiers L.-H."/>
            <person name="Turgeon B."/>
            <person name="Goodwin S."/>
            <person name="Spatafora J."/>
            <person name="Crous P."/>
            <person name="Grigoriev I."/>
        </authorList>
    </citation>
    <scope>NUCLEOTIDE SEQUENCE</scope>
    <source>
        <strain evidence="3">HMLAC05119</strain>
    </source>
</reference>
<dbReference type="EMBL" id="ML979134">
    <property type="protein sequence ID" value="KAF1917979.1"/>
    <property type="molecule type" value="Genomic_DNA"/>
</dbReference>